<proteinExistence type="predicted"/>
<feature type="transmembrane region" description="Helical" evidence="2">
    <location>
        <begin position="41"/>
        <end position="62"/>
    </location>
</feature>
<dbReference type="RefSeq" id="WP_267780678.1">
    <property type="nucleotide sequence ID" value="NZ_CP113089.1"/>
</dbReference>
<gene>
    <name evidence="3" type="ORF">OVN18_10200</name>
</gene>
<reference evidence="3" key="1">
    <citation type="submission" date="2022-11" db="EMBL/GenBank/DDBJ databases">
        <title>Description of Microcella daejonensis nov. sp, isolated from riverside soil.</title>
        <authorList>
            <person name="Molina K.M."/>
            <person name="Kim S.B."/>
        </authorList>
    </citation>
    <scope>NUCLEOTIDE SEQUENCE</scope>
    <source>
        <strain evidence="3">MMS21-STM12</strain>
    </source>
</reference>
<keyword evidence="2" id="KW-1133">Transmembrane helix</keyword>
<sequence length="249" mass="23644">MSDEQLRIALDRAAEGAPGASRLDVGAAVRASRARRLPAQLLAGTAAAMLVLGAGGLAIAALPGVGGVISAADESADAPTAGEADGGAESGGGADSDGGVGGGGVDAGALAACGAAPPVEPDSGLELVVRATGDAGPEGIPVRITLRGTAEAPLELRLVSEPAAALASDGRIIGPAGTDGSAATRFALDPGAERTWTALVPTTSCATGAPLDPAAVEGAALLAAVAVELLDAGGEVVAVISEPSRIGAR</sequence>
<feature type="compositionally biased region" description="Gly residues" evidence="1">
    <location>
        <begin position="84"/>
        <end position="101"/>
    </location>
</feature>
<evidence type="ECO:0000256" key="2">
    <source>
        <dbReference type="SAM" id="Phobius"/>
    </source>
</evidence>
<organism evidence="3 4">
    <name type="scientific">Microcella daejeonensis</name>
    <dbReference type="NCBI Taxonomy" id="2994971"/>
    <lineage>
        <taxon>Bacteria</taxon>
        <taxon>Bacillati</taxon>
        <taxon>Actinomycetota</taxon>
        <taxon>Actinomycetes</taxon>
        <taxon>Micrococcales</taxon>
        <taxon>Microbacteriaceae</taxon>
        <taxon>Microcella</taxon>
    </lineage>
</organism>
<keyword evidence="2" id="KW-0812">Transmembrane</keyword>
<keyword evidence="2" id="KW-0472">Membrane</keyword>
<dbReference type="AlphaFoldDB" id="A0A9E8MJY5"/>
<dbReference type="Proteomes" id="UP001164706">
    <property type="component" value="Chromosome"/>
</dbReference>
<dbReference type="KEGG" id="mdb:OVN18_10200"/>
<evidence type="ECO:0000313" key="4">
    <source>
        <dbReference type="Proteomes" id="UP001164706"/>
    </source>
</evidence>
<evidence type="ECO:0000256" key="1">
    <source>
        <dbReference type="SAM" id="MobiDB-lite"/>
    </source>
</evidence>
<evidence type="ECO:0000313" key="3">
    <source>
        <dbReference type="EMBL" id="WAB80928.1"/>
    </source>
</evidence>
<accession>A0A9E8MJY5</accession>
<protein>
    <submittedName>
        <fullName evidence="3">Uncharacterized protein</fullName>
    </submittedName>
</protein>
<dbReference type="EMBL" id="CP113089">
    <property type="protein sequence ID" value="WAB80928.1"/>
    <property type="molecule type" value="Genomic_DNA"/>
</dbReference>
<keyword evidence="4" id="KW-1185">Reference proteome</keyword>
<feature type="region of interest" description="Disordered" evidence="1">
    <location>
        <begin position="76"/>
        <end position="101"/>
    </location>
</feature>
<name>A0A9E8MJY5_9MICO</name>